<dbReference type="PANTHER" id="PTHR14647:SF87">
    <property type="entry name" value="PUTATIVE-RELATED"/>
    <property type="match status" value="1"/>
</dbReference>
<feature type="repeat" description="ANK" evidence="10">
    <location>
        <begin position="109"/>
        <end position="141"/>
    </location>
</feature>
<dbReference type="AlphaFoldDB" id="A0AA88YBF1"/>
<dbReference type="EMBL" id="VSWD01000008">
    <property type="protein sequence ID" value="KAK3095964.1"/>
    <property type="molecule type" value="Genomic_DNA"/>
</dbReference>
<dbReference type="GO" id="GO:0009247">
    <property type="term" value="P:glycolipid biosynthetic process"/>
    <property type="evidence" value="ECO:0007669"/>
    <property type="project" value="InterPro"/>
</dbReference>
<reference evidence="11" key="1">
    <citation type="submission" date="2019-08" db="EMBL/GenBank/DDBJ databases">
        <title>The improved chromosome-level genome for the pearl oyster Pinctada fucata martensii using PacBio sequencing and Hi-C.</title>
        <authorList>
            <person name="Zheng Z."/>
        </authorList>
    </citation>
    <scope>NUCLEOTIDE SEQUENCE</scope>
    <source>
        <strain evidence="11">ZZ-2019</strain>
        <tissue evidence="11">Adductor muscle</tissue>
    </source>
</reference>
<dbReference type="InterPro" id="IPR009729">
    <property type="entry name" value="Gal-3-0_sulfotransfrase"/>
</dbReference>
<evidence type="ECO:0000256" key="1">
    <source>
        <dbReference type="ARBA" id="ARBA00004323"/>
    </source>
</evidence>
<evidence type="ECO:0000256" key="3">
    <source>
        <dbReference type="ARBA" id="ARBA00022679"/>
    </source>
</evidence>
<organism evidence="11 12">
    <name type="scientific">Pinctada imbricata</name>
    <name type="common">Atlantic pearl-oyster</name>
    <name type="synonym">Pinctada martensii</name>
    <dbReference type="NCBI Taxonomy" id="66713"/>
    <lineage>
        <taxon>Eukaryota</taxon>
        <taxon>Metazoa</taxon>
        <taxon>Spiralia</taxon>
        <taxon>Lophotrochozoa</taxon>
        <taxon>Mollusca</taxon>
        <taxon>Bivalvia</taxon>
        <taxon>Autobranchia</taxon>
        <taxon>Pteriomorphia</taxon>
        <taxon>Pterioida</taxon>
        <taxon>Pterioidea</taxon>
        <taxon>Pteriidae</taxon>
        <taxon>Pinctada</taxon>
    </lineage>
</organism>
<feature type="repeat" description="ANK" evidence="10">
    <location>
        <begin position="247"/>
        <end position="279"/>
    </location>
</feature>
<sequence>MVTAGLIEQHRTQTDVSGISITSQFFIFCLCPYPEQIEKRCFFPSYTNYAGTSLIMSKQRVRLLARLSLMDLSADLYHAVVNNDVEKLTSLLDNGANPNEFYQDMANISSKHILHICASKGHVNCARLLVDHGARILSRDNWRMTPLMYAAISNCHQIIEYFMSICPETAEAGDNFGKKPLHYALEYDSVDSVRVLLNHGADVNCITEHGLTPLMALCSTRDPEHRELLIELLLDAGAELELREFGSQRTALQYAAMKRNTKDVEALLHRGADPNTLDAVGKSPVTNLLFENIKSSQRGQDIYADVIAITLILLQSGADIDLNITNNSNPLFVASYLKSNQIVKFLLDNGADPDVKDLRGRSPLLVAINQKDIDTVRVLISGNCNLYLRGNSLTYSTDNDTILNDVDSFEMAVAFRQWEIVNLLVLAGYNLSHITYLADYGALDTSLHGFDEVPWFLSYLREIASQPMSLFLQTCLLIRRQLKTCIQDKAELLPLPVSLKQSVSLCNYDDYGVPKEERADLWLSIISEVERFIGVYKLYGVLCLMTAGMSLLYLPLNLTSKTHSYPISEFSLSSSEKKAGNTHVIIPRDNFSRGHSHLDHPETRGKIKHIAFLKTHKCGSTTLMNVLQRFGYVNNLTFVLPSDDTNIISQIDTLLNNSNFIPHPRNKKFDILCNHVIYDNVAFHTFLPSDTVYISIVRDPFEHFVSSFMYYRLKWHVPYLKLIPGNNPISTYLTRPLAYEPRHPGASFTNNRIAYDFGFPTEFILNPVDEKIKFYLNKILSEFHFVLITEYFDESIVLLRRSLNWTMKDILYFSKNRSTYNTTRILTELMQQDRLLHRKWAKLDYLLYEKFLQKFHRLVSLQDSSFKTEVDEFKQIRKSVINFCESKEFSPGSALNVYPGKTHGPFTVTVADCSLLQLEESEFTSALTHRQHPGYKYTPPHSNLPMKPPIILHYDINKMPRDRLSRHQLRKQSFVISNRRRIPQRNVIRNRPLRRY</sequence>
<keyword evidence="8" id="KW-0472">Membrane</keyword>
<evidence type="ECO:0000256" key="6">
    <source>
        <dbReference type="ARBA" id="ARBA00022989"/>
    </source>
</evidence>
<evidence type="ECO:0000256" key="5">
    <source>
        <dbReference type="ARBA" id="ARBA00022968"/>
    </source>
</evidence>
<keyword evidence="10" id="KW-0040">ANK repeat</keyword>
<keyword evidence="5" id="KW-0735">Signal-anchor</keyword>
<feature type="repeat" description="ANK" evidence="10">
    <location>
        <begin position="326"/>
        <end position="358"/>
    </location>
</feature>
<dbReference type="SUPFAM" id="SSF48403">
    <property type="entry name" value="Ankyrin repeat"/>
    <property type="match status" value="1"/>
</dbReference>
<keyword evidence="6" id="KW-1133">Transmembrane helix</keyword>
<protein>
    <submittedName>
        <fullName evidence="11">Uncharacterized protein</fullName>
    </submittedName>
</protein>
<dbReference type="PANTHER" id="PTHR14647">
    <property type="entry name" value="GALACTOSE-3-O-SULFOTRANSFERASE"/>
    <property type="match status" value="1"/>
</dbReference>
<comment type="caution">
    <text evidence="11">The sequence shown here is derived from an EMBL/GenBank/DDBJ whole genome shotgun (WGS) entry which is preliminary data.</text>
</comment>
<dbReference type="Gene3D" id="1.25.40.20">
    <property type="entry name" value="Ankyrin repeat-containing domain"/>
    <property type="match status" value="3"/>
</dbReference>
<dbReference type="GO" id="GO:0001733">
    <property type="term" value="F:galactosylceramide sulfotransferase activity"/>
    <property type="evidence" value="ECO:0007669"/>
    <property type="project" value="InterPro"/>
</dbReference>
<accession>A0AA88YBF1</accession>
<evidence type="ECO:0000256" key="9">
    <source>
        <dbReference type="ARBA" id="ARBA00023180"/>
    </source>
</evidence>
<dbReference type="Pfam" id="PF12796">
    <property type="entry name" value="Ank_2"/>
    <property type="match status" value="3"/>
</dbReference>
<feature type="repeat" description="ANK" evidence="10">
    <location>
        <begin position="209"/>
        <end position="245"/>
    </location>
</feature>
<evidence type="ECO:0000313" key="11">
    <source>
        <dbReference type="EMBL" id="KAK3095964.1"/>
    </source>
</evidence>
<dbReference type="PROSITE" id="PS50088">
    <property type="entry name" value="ANK_REPEAT"/>
    <property type="match status" value="6"/>
</dbReference>
<dbReference type="InterPro" id="IPR002110">
    <property type="entry name" value="Ankyrin_rpt"/>
</dbReference>
<dbReference type="PROSITE" id="PS50297">
    <property type="entry name" value="ANK_REP_REGION"/>
    <property type="match status" value="3"/>
</dbReference>
<dbReference type="Proteomes" id="UP001186944">
    <property type="component" value="Unassembled WGS sequence"/>
</dbReference>
<dbReference type="Pfam" id="PF06990">
    <property type="entry name" value="Gal-3-0_sulfotr"/>
    <property type="match status" value="1"/>
</dbReference>
<comment type="subcellular location">
    <subcellularLocation>
        <location evidence="1">Golgi apparatus membrane</location>
        <topology evidence="1">Single-pass type II membrane protein</topology>
    </subcellularLocation>
</comment>
<proteinExistence type="inferred from homology"/>
<keyword evidence="3" id="KW-0808">Transferase</keyword>
<evidence type="ECO:0000256" key="2">
    <source>
        <dbReference type="ARBA" id="ARBA00008124"/>
    </source>
</evidence>
<evidence type="ECO:0000256" key="10">
    <source>
        <dbReference type="PROSITE-ProRule" id="PRU00023"/>
    </source>
</evidence>
<name>A0AA88YBF1_PINIB</name>
<evidence type="ECO:0000256" key="7">
    <source>
        <dbReference type="ARBA" id="ARBA00023034"/>
    </source>
</evidence>
<evidence type="ECO:0000256" key="8">
    <source>
        <dbReference type="ARBA" id="ARBA00023136"/>
    </source>
</evidence>
<gene>
    <name evidence="11" type="ORF">FSP39_021368</name>
</gene>
<feature type="repeat" description="ANK" evidence="10">
    <location>
        <begin position="176"/>
        <end position="208"/>
    </location>
</feature>
<keyword evidence="12" id="KW-1185">Reference proteome</keyword>
<dbReference type="InterPro" id="IPR027417">
    <property type="entry name" value="P-loop_NTPase"/>
</dbReference>
<keyword evidence="7" id="KW-0333">Golgi apparatus</keyword>
<evidence type="ECO:0000256" key="4">
    <source>
        <dbReference type="ARBA" id="ARBA00022692"/>
    </source>
</evidence>
<dbReference type="SUPFAM" id="SSF52540">
    <property type="entry name" value="P-loop containing nucleoside triphosphate hydrolases"/>
    <property type="match status" value="1"/>
</dbReference>
<dbReference type="Gene3D" id="3.40.50.300">
    <property type="entry name" value="P-loop containing nucleotide triphosphate hydrolases"/>
    <property type="match status" value="1"/>
</dbReference>
<dbReference type="InterPro" id="IPR036770">
    <property type="entry name" value="Ankyrin_rpt-contain_sf"/>
</dbReference>
<feature type="repeat" description="ANK" evidence="10">
    <location>
        <begin position="359"/>
        <end position="391"/>
    </location>
</feature>
<dbReference type="SMART" id="SM00248">
    <property type="entry name" value="ANK"/>
    <property type="match status" value="9"/>
</dbReference>
<keyword evidence="9" id="KW-0325">Glycoprotein</keyword>
<dbReference type="GO" id="GO:0000139">
    <property type="term" value="C:Golgi membrane"/>
    <property type="evidence" value="ECO:0007669"/>
    <property type="project" value="UniProtKB-SubCell"/>
</dbReference>
<dbReference type="Pfam" id="PF00023">
    <property type="entry name" value="Ank"/>
    <property type="match status" value="1"/>
</dbReference>
<comment type="similarity">
    <text evidence="2">Belongs to the galactose-3-O-sulfotransferase family.</text>
</comment>
<keyword evidence="4" id="KW-0812">Transmembrane</keyword>
<evidence type="ECO:0000313" key="12">
    <source>
        <dbReference type="Proteomes" id="UP001186944"/>
    </source>
</evidence>